<gene>
    <name evidence="1" type="ORF">SMRZ_LOCUS13358</name>
</gene>
<evidence type="ECO:0000313" key="1">
    <source>
        <dbReference type="EMBL" id="VDP05745.1"/>
    </source>
</evidence>
<accession>A0A183MBD3</accession>
<proteinExistence type="predicted"/>
<feature type="non-terminal residue" evidence="1">
    <location>
        <position position="1"/>
    </location>
</feature>
<keyword evidence="2" id="KW-1185">Reference proteome</keyword>
<reference evidence="1 2" key="1">
    <citation type="submission" date="2018-11" db="EMBL/GenBank/DDBJ databases">
        <authorList>
            <consortium name="Pathogen Informatics"/>
        </authorList>
    </citation>
    <scope>NUCLEOTIDE SEQUENCE [LARGE SCALE GENOMIC DNA]</scope>
    <source>
        <strain evidence="1 2">Zambia</strain>
    </source>
</reference>
<sequence length="102" mass="11650">AQKHRQRLRTALTNFQIFLSHLGGLFNITIQTCNDNVVKCEKNTVNNTNTTTANTTTTTNIDQSSLSSSIHPILIGYKEIDQCWLKELQNRINVRYIEKSLL</sequence>
<protein>
    <submittedName>
        <fullName evidence="1">Uncharacterized protein</fullName>
    </submittedName>
</protein>
<dbReference type="Proteomes" id="UP000277204">
    <property type="component" value="Unassembled WGS sequence"/>
</dbReference>
<dbReference type="AlphaFoldDB" id="A0A183MBD3"/>
<organism evidence="1 2">
    <name type="scientific">Schistosoma margrebowiei</name>
    <dbReference type="NCBI Taxonomy" id="48269"/>
    <lineage>
        <taxon>Eukaryota</taxon>
        <taxon>Metazoa</taxon>
        <taxon>Spiralia</taxon>
        <taxon>Lophotrochozoa</taxon>
        <taxon>Platyhelminthes</taxon>
        <taxon>Trematoda</taxon>
        <taxon>Digenea</taxon>
        <taxon>Strigeidida</taxon>
        <taxon>Schistosomatoidea</taxon>
        <taxon>Schistosomatidae</taxon>
        <taxon>Schistosoma</taxon>
    </lineage>
</organism>
<evidence type="ECO:0000313" key="2">
    <source>
        <dbReference type="Proteomes" id="UP000277204"/>
    </source>
</evidence>
<name>A0A183MBD3_9TREM</name>
<dbReference type="EMBL" id="UZAI01009760">
    <property type="protein sequence ID" value="VDP05745.1"/>
    <property type="molecule type" value="Genomic_DNA"/>
</dbReference>